<dbReference type="Proteomes" id="UP000007799">
    <property type="component" value="Unassembled WGS sequence"/>
</dbReference>
<dbReference type="InParanoid" id="F2U7K7"/>
<accession>F2U7K7</accession>
<dbReference type="KEGG" id="sre:PTSG_04031"/>
<feature type="region of interest" description="Disordered" evidence="1">
    <location>
        <begin position="89"/>
        <end position="164"/>
    </location>
</feature>
<evidence type="ECO:0000313" key="3">
    <source>
        <dbReference type="Proteomes" id="UP000007799"/>
    </source>
</evidence>
<proteinExistence type="predicted"/>
<feature type="compositionally biased region" description="Low complexity" evidence="1">
    <location>
        <begin position="144"/>
        <end position="161"/>
    </location>
</feature>
<keyword evidence="3" id="KW-1185">Reference proteome</keyword>
<dbReference type="RefSeq" id="XP_004994928.1">
    <property type="nucleotide sequence ID" value="XM_004994871.1"/>
</dbReference>
<dbReference type="GeneID" id="16075506"/>
<gene>
    <name evidence="2" type="ORF">PTSG_04031</name>
</gene>
<sequence length="188" mass="20631">MARNARLCAYLLHMQKFMRCNLALSMPCTNLRKPERDPHMALLLRWIPHVMLIEASYRSGVAPTMPTPGDHLRSEATLYRCDPVDPFADNAAGDGNGSGDGDGDVAGVEKQQQPLAKRSKHSAAGTADDGGDKDRFLRSQIPHSQAKSSSSSASSSQQQQQHALKWTPISQTVVFTFTTRRMNVMHVG</sequence>
<dbReference type="AlphaFoldDB" id="F2U7K7"/>
<protein>
    <submittedName>
        <fullName evidence="2">Uncharacterized protein</fullName>
    </submittedName>
</protein>
<dbReference type="EMBL" id="GL832963">
    <property type="protein sequence ID" value="EGD83424.1"/>
    <property type="molecule type" value="Genomic_DNA"/>
</dbReference>
<name>F2U7K7_SALR5</name>
<evidence type="ECO:0000256" key="1">
    <source>
        <dbReference type="SAM" id="MobiDB-lite"/>
    </source>
</evidence>
<reference evidence="2" key="1">
    <citation type="submission" date="2009-08" db="EMBL/GenBank/DDBJ databases">
        <title>Annotation of Salpingoeca rosetta.</title>
        <authorList>
            <consortium name="The Broad Institute Genome Sequencing Platform"/>
            <person name="Russ C."/>
            <person name="Cuomo C."/>
            <person name="Burger G."/>
            <person name="Gray M.W."/>
            <person name="Holland P.W.H."/>
            <person name="King N."/>
            <person name="Lang F.B.F."/>
            <person name="Roger A.J."/>
            <person name="Ruiz-Trillo I."/>
            <person name="Young S.K."/>
            <person name="Zeng Q."/>
            <person name="Gargeya S."/>
            <person name="Alvarado L."/>
            <person name="Berlin A."/>
            <person name="Chapman S.B."/>
            <person name="Chen Z."/>
            <person name="Freedman E."/>
            <person name="Gellesch M."/>
            <person name="Goldberg J."/>
            <person name="Griggs A."/>
            <person name="Gujja S."/>
            <person name="Heilman E."/>
            <person name="Heiman D."/>
            <person name="Howarth C."/>
            <person name="Mehta T."/>
            <person name="Neiman D."/>
            <person name="Pearson M."/>
            <person name="Roberts A."/>
            <person name="Saif S."/>
            <person name="Shea T."/>
            <person name="Shenoy N."/>
            <person name="Sisk P."/>
            <person name="Stolte C."/>
            <person name="Sykes S."/>
            <person name="White J."/>
            <person name="Yandava C."/>
            <person name="Haas B."/>
            <person name="Nusbaum C."/>
            <person name="Birren B."/>
        </authorList>
    </citation>
    <scope>NUCLEOTIDE SEQUENCE [LARGE SCALE GENOMIC DNA]</scope>
    <source>
        <strain evidence="2">ATCC 50818</strain>
    </source>
</reference>
<organism evidence="3">
    <name type="scientific">Salpingoeca rosetta (strain ATCC 50818 / BSB-021)</name>
    <dbReference type="NCBI Taxonomy" id="946362"/>
    <lineage>
        <taxon>Eukaryota</taxon>
        <taxon>Choanoflagellata</taxon>
        <taxon>Craspedida</taxon>
        <taxon>Salpingoecidae</taxon>
        <taxon>Salpingoeca</taxon>
    </lineage>
</organism>
<evidence type="ECO:0000313" key="2">
    <source>
        <dbReference type="EMBL" id="EGD83424.1"/>
    </source>
</evidence>